<keyword evidence="4" id="KW-0378">Hydrolase</keyword>
<dbReference type="Gene3D" id="3.90.230.10">
    <property type="entry name" value="Creatinase/methionine aminopeptidase superfamily"/>
    <property type="match status" value="1"/>
</dbReference>
<dbReference type="AlphaFoldDB" id="A0A9K3GEX8"/>
<evidence type="ECO:0000256" key="4">
    <source>
        <dbReference type="ARBA" id="ARBA00022801"/>
    </source>
</evidence>
<dbReference type="GO" id="GO:0070006">
    <property type="term" value="F:metalloaminopeptidase activity"/>
    <property type="evidence" value="ECO:0007669"/>
    <property type="project" value="InterPro"/>
</dbReference>
<dbReference type="SMART" id="SM01011">
    <property type="entry name" value="AMP_N"/>
    <property type="match status" value="1"/>
</dbReference>
<dbReference type="InterPro" id="IPR052433">
    <property type="entry name" value="X-Pro_dipept-like"/>
</dbReference>
<evidence type="ECO:0000259" key="7">
    <source>
        <dbReference type="SMART" id="SM01011"/>
    </source>
</evidence>
<dbReference type="GO" id="GO:0006508">
    <property type="term" value="P:proteolysis"/>
    <property type="evidence" value="ECO:0007669"/>
    <property type="project" value="TreeGrafter"/>
</dbReference>
<dbReference type="GO" id="GO:0005739">
    <property type="term" value="C:mitochondrion"/>
    <property type="evidence" value="ECO:0007669"/>
    <property type="project" value="TreeGrafter"/>
</dbReference>
<gene>
    <name evidence="8" type="ORF">KIPB_001067</name>
</gene>
<dbReference type="SUPFAM" id="SSF55920">
    <property type="entry name" value="Creatinase/aminopeptidase"/>
    <property type="match status" value="1"/>
</dbReference>
<reference evidence="8 9" key="1">
    <citation type="journal article" date="2018" name="PLoS ONE">
        <title>The draft genome of Kipferlia bialata reveals reductive genome evolution in fornicate parasites.</title>
        <authorList>
            <person name="Tanifuji G."/>
            <person name="Takabayashi S."/>
            <person name="Kume K."/>
            <person name="Takagi M."/>
            <person name="Nakayama T."/>
            <person name="Kamikawa R."/>
            <person name="Inagaki Y."/>
            <person name="Hashimoto T."/>
        </authorList>
    </citation>
    <scope>NUCLEOTIDE SEQUENCE [LARGE SCALE GENOMIC DNA]</scope>
    <source>
        <strain evidence="8">NY0173</strain>
    </source>
</reference>
<accession>A0A9K3GEX8</accession>
<name>A0A9K3GEX8_9EUKA</name>
<organism evidence="8 9">
    <name type="scientific">Kipferlia bialata</name>
    <dbReference type="NCBI Taxonomy" id="797122"/>
    <lineage>
        <taxon>Eukaryota</taxon>
        <taxon>Metamonada</taxon>
        <taxon>Carpediemonas-like organisms</taxon>
        <taxon>Kipferlia</taxon>
    </lineage>
</organism>
<evidence type="ECO:0000256" key="2">
    <source>
        <dbReference type="ARBA" id="ARBA00008766"/>
    </source>
</evidence>
<dbReference type="GO" id="GO:0030145">
    <property type="term" value="F:manganese ion binding"/>
    <property type="evidence" value="ECO:0007669"/>
    <property type="project" value="InterPro"/>
</dbReference>
<dbReference type="PANTHER" id="PTHR43226">
    <property type="entry name" value="XAA-PRO AMINOPEPTIDASE 3"/>
    <property type="match status" value="1"/>
</dbReference>
<comment type="caution">
    <text evidence="8">The sequence shown here is derived from an EMBL/GenBank/DDBJ whole genome shotgun (WGS) entry which is preliminary data.</text>
</comment>
<dbReference type="InterPro" id="IPR000994">
    <property type="entry name" value="Pept_M24"/>
</dbReference>
<dbReference type="InterPro" id="IPR036005">
    <property type="entry name" value="Creatinase/aminopeptidase-like"/>
</dbReference>
<dbReference type="PANTHER" id="PTHR43226:SF4">
    <property type="entry name" value="XAA-PRO AMINOPEPTIDASE 3"/>
    <property type="match status" value="1"/>
</dbReference>
<evidence type="ECO:0000256" key="1">
    <source>
        <dbReference type="ARBA" id="ARBA00001936"/>
    </source>
</evidence>
<comment type="cofactor">
    <cofactor evidence="1">
        <name>Mn(2+)</name>
        <dbReference type="ChEBI" id="CHEBI:29035"/>
    </cofactor>
</comment>
<sequence length="429" mass="46803">MGLVGPLSVFAQRRAALMASMHPGTALAIPSNPPQFKEPGIPLPFLQSSPFLYFTGYDDSNVVLSLAKDEEGVVTERLFAMESDPRLTPYYGAKPSGTDIAEMMGLYTDATDTKREELVQPMPEFETWMREWTSEGRNMEMCGTGQPVMQVDRMMSVKDEWEVDQIRQACSWTEEALRQSVSEVRAGAAKGVALHEHEAASWFEHSGHMLGSHHLAFPPVVATGQNAMRVHHIFGTAPIASDKLLQYDVGLRNQAGYCADVSRPVVVETVSDAELDLLETVTACRDNLFKHIENRHGQASLSELTTVGAASILSVLAAGGILLEEPTPDVLGTLFPHPFAHHIGMSTHDCPMVSPGSPLVDGNCIAVEPAIYLPCADFINPKYQGMAVRLEDTVAIHKAEKPEGEGEGETDTDPVTVERLSLDDEVTYV</sequence>
<dbReference type="InterPro" id="IPR029149">
    <property type="entry name" value="Creatin/AminoP/Spt16_N"/>
</dbReference>
<dbReference type="Gene3D" id="3.40.350.10">
    <property type="entry name" value="Creatinase/prolidase N-terminal domain"/>
    <property type="match status" value="1"/>
</dbReference>
<evidence type="ECO:0000256" key="3">
    <source>
        <dbReference type="ARBA" id="ARBA00022723"/>
    </source>
</evidence>
<evidence type="ECO:0000256" key="5">
    <source>
        <dbReference type="ARBA" id="ARBA00023211"/>
    </source>
</evidence>
<protein>
    <recommendedName>
        <fullName evidence="7">Aminopeptidase P N-terminal domain-containing protein</fullName>
    </recommendedName>
</protein>
<dbReference type="InterPro" id="IPR007865">
    <property type="entry name" value="Aminopep_P_N"/>
</dbReference>
<feature type="domain" description="Aminopeptidase P N-terminal" evidence="7">
    <location>
        <begin position="5"/>
        <end position="129"/>
    </location>
</feature>
<feature type="region of interest" description="Disordered" evidence="6">
    <location>
        <begin position="399"/>
        <end position="429"/>
    </location>
</feature>
<keyword evidence="5" id="KW-0464">Manganese</keyword>
<proteinExistence type="inferred from homology"/>
<dbReference type="Pfam" id="PF00557">
    <property type="entry name" value="Peptidase_M24"/>
    <property type="match status" value="1"/>
</dbReference>
<keyword evidence="3" id="KW-0479">Metal-binding</keyword>
<evidence type="ECO:0000313" key="9">
    <source>
        <dbReference type="Proteomes" id="UP000265618"/>
    </source>
</evidence>
<dbReference type="Pfam" id="PF05195">
    <property type="entry name" value="AMP_N"/>
    <property type="match status" value="1"/>
</dbReference>
<dbReference type="EMBL" id="BDIP01000139">
    <property type="protein sequence ID" value="GIQ80293.1"/>
    <property type="molecule type" value="Genomic_DNA"/>
</dbReference>
<dbReference type="OrthoDB" id="4215474at2759"/>
<evidence type="ECO:0000256" key="6">
    <source>
        <dbReference type="SAM" id="MobiDB-lite"/>
    </source>
</evidence>
<dbReference type="Proteomes" id="UP000265618">
    <property type="component" value="Unassembled WGS sequence"/>
</dbReference>
<keyword evidence="9" id="KW-1185">Reference proteome</keyword>
<dbReference type="SUPFAM" id="SSF53092">
    <property type="entry name" value="Creatinase/prolidase N-terminal domain"/>
    <property type="match status" value="1"/>
</dbReference>
<comment type="similarity">
    <text evidence="2">Belongs to the peptidase M24B family.</text>
</comment>
<evidence type="ECO:0000313" key="8">
    <source>
        <dbReference type="EMBL" id="GIQ80293.1"/>
    </source>
</evidence>